<comment type="caution">
    <text evidence="1">The sequence shown here is derived from an EMBL/GenBank/DDBJ whole genome shotgun (WGS) entry which is preliminary data.</text>
</comment>
<protein>
    <submittedName>
        <fullName evidence="1">Uncharacterized protein</fullName>
    </submittedName>
</protein>
<dbReference type="Proteomes" id="UP001597085">
    <property type="component" value="Unassembled WGS sequence"/>
</dbReference>
<sequence length="306" mass="33927">MEYEAARYDTRAVSLGGYGTLVPFHGTSSFDPASPGEARYIPLPMDVESNIATVDDVRDRLEEVNKHLDVGLGQGELYYTLHYMDYGLYSSGVERLMEDLETGFELGEALKGTLEDRYEKELELHRPCFTILSAGEYGIFYLMLRGAVRRAEDESEEDEVVYYHDGGMLIDQPVTSWPNIEEVRQSDGGPITQQATEIVSEAAKLSGGVSLREVTPVDQSVDVGDADIVAARNPYDGSSVRGNDEEIAEAVEETSHLTFRIRGGTVGFEEEEEFTTSTMSIFRPKEVTMWGAPLVICFPLCSAKNN</sequence>
<proteinExistence type="predicted"/>
<dbReference type="AlphaFoldDB" id="A0ABD6CQZ3"/>
<evidence type="ECO:0000313" key="2">
    <source>
        <dbReference type="Proteomes" id="UP001597085"/>
    </source>
</evidence>
<gene>
    <name evidence="1" type="ORF">ACFSBX_16870</name>
</gene>
<evidence type="ECO:0000313" key="1">
    <source>
        <dbReference type="EMBL" id="MFD1600614.1"/>
    </source>
</evidence>
<dbReference type="RefSeq" id="WP_390278272.1">
    <property type="nucleotide sequence ID" value="NZ_JBHUDK010000016.1"/>
</dbReference>
<organism evidence="1 2">
    <name type="scientific">Halobellus rarus</name>
    <dbReference type="NCBI Taxonomy" id="1126237"/>
    <lineage>
        <taxon>Archaea</taxon>
        <taxon>Methanobacteriati</taxon>
        <taxon>Methanobacteriota</taxon>
        <taxon>Stenosarchaea group</taxon>
        <taxon>Halobacteria</taxon>
        <taxon>Halobacteriales</taxon>
        <taxon>Haloferacaceae</taxon>
        <taxon>Halobellus</taxon>
    </lineage>
</organism>
<keyword evidence="2" id="KW-1185">Reference proteome</keyword>
<dbReference type="EMBL" id="JBHUDK010000016">
    <property type="protein sequence ID" value="MFD1600614.1"/>
    <property type="molecule type" value="Genomic_DNA"/>
</dbReference>
<name>A0ABD6CQZ3_9EURY</name>
<reference evidence="1 2" key="1">
    <citation type="journal article" date="2019" name="Int. J. Syst. Evol. Microbiol.">
        <title>The Global Catalogue of Microorganisms (GCM) 10K type strain sequencing project: providing services to taxonomists for standard genome sequencing and annotation.</title>
        <authorList>
            <consortium name="The Broad Institute Genomics Platform"/>
            <consortium name="The Broad Institute Genome Sequencing Center for Infectious Disease"/>
            <person name="Wu L."/>
            <person name="Ma J."/>
        </authorList>
    </citation>
    <scope>NUCLEOTIDE SEQUENCE [LARGE SCALE GENOMIC DNA]</scope>
    <source>
        <strain evidence="1 2">CGMCC 1.12121</strain>
    </source>
</reference>
<accession>A0ABD6CQZ3</accession>